<organism evidence="7 8">
    <name type="scientific">Rhodovulum steppense</name>
    <dbReference type="NCBI Taxonomy" id="540251"/>
    <lineage>
        <taxon>Bacteria</taxon>
        <taxon>Pseudomonadati</taxon>
        <taxon>Pseudomonadota</taxon>
        <taxon>Alphaproteobacteria</taxon>
        <taxon>Rhodobacterales</taxon>
        <taxon>Paracoccaceae</taxon>
        <taxon>Rhodovulum</taxon>
    </lineage>
</organism>
<dbReference type="SUPFAM" id="SSF52540">
    <property type="entry name" value="P-loop containing nucleoside triphosphate hydrolases"/>
    <property type="match status" value="1"/>
</dbReference>
<keyword evidence="1 4" id="KW-0547">Nucleotide-binding</keyword>
<dbReference type="PIRSF" id="PIRSF005052">
    <property type="entry name" value="P-loopkin"/>
    <property type="match status" value="1"/>
</dbReference>
<keyword evidence="3 4" id="KW-0342">GTP-binding</keyword>
<keyword evidence="8" id="KW-1185">Reference proteome</keyword>
<dbReference type="Pfam" id="PF03668">
    <property type="entry name" value="RapZ-like_N"/>
    <property type="match status" value="1"/>
</dbReference>
<dbReference type="NCBIfam" id="NF003828">
    <property type="entry name" value="PRK05416.1"/>
    <property type="match status" value="1"/>
</dbReference>
<feature type="domain" description="RapZ-like N-terminal" evidence="5">
    <location>
        <begin position="16"/>
        <end position="166"/>
    </location>
</feature>
<dbReference type="PANTHER" id="PTHR30448:SF0">
    <property type="entry name" value="RNASE ADAPTER PROTEIN RAPZ"/>
    <property type="match status" value="1"/>
</dbReference>
<dbReference type="Proteomes" id="UP000295277">
    <property type="component" value="Unassembled WGS sequence"/>
</dbReference>
<feature type="binding site" evidence="4">
    <location>
        <begin position="68"/>
        <end position="71"/>
    </location>
    <ligand>
        <name>GTP</name>
        <dbReference type="ChEBI" id="CHEBI:37565"/>
    </ligand>
</feature>
<feature type="binding site" evidence="4">
    <location>
        <begin position="21"/>
        <end position="28"/>
    </location>
    <ligand>
        <name>ATP</name>
        <dbReference type="ChEBI" id="CHEBI:30616"/>
    </ligand>
</feature>
<gene>
    <name evidence="7" type="ORF">EV216_10315</name>
</gene>
<evidence type="ECO:0000313" key="8">
    <source>
        <dbReference type="Proteomes" id="UP000295277"/>
    </source>
</evidence>
<protein>
    <submittedName>
        <fullName evidence="7">UPF0042 nucleotide-binding protein</fullName>
    </submittedName>
</protein>
<dbReference type="GO" id="GO:0005525">
    <property type="term" value="F:GTP binding"/>
    <property type="evidence" value="ECO:0007669"/>
    <property type="project" value="UniProtKB-UniRule"/>
</dbReference>
<dbReference type="Gene3D" id="3.40.50.300">
    <property type="entry name" value="P-loop containing nucleotide triphosphate hydrolases"/>
    <property type="match status" value="1"/>
</dbReference>
<dbReference type="HAMAP" id="MF_00636">
    <property type="entry name" value="RapZ_like"/>
    <property type="match status" value="1"/>
</dbReference>
<sequence>MPDALLKDQGPAVQRVVLVTGASGAGRSTALNVLEDLGFEAIDNLPISLIPRLLEGQPPRPPLALGVDIRTRDFSARALADLIGHLAAAPAIEADVVYLDCRPDVLLRRFSETRRRHPMAPAESPAEGVARELDLLGPIRDLATILIDTSDLTIHEFRAEMAARFAVGGAAPLAVSLHSFSYKRGMPHGLDMTFDCRFLKNPYWEAALRARDGRDPEVRAYIATDARYTPFVERLTELAGFVLPAHREEGRSHISIGLGCTGGQHRSVAVAEALAKRLAATGWQVSIRHRELERRVQGVSAQATGRGA</sequence>
<evidence type="ECO:0000259" key="6">
    <source>
        <dbReference type="Pfam" id="PF22740"/>
    </source>
</evidence>
<evidence type="ECO:0000256" key="4">
    <source>
        <dbReference type="HAMAP-Rule" id="MF_00636"/>
    </source>
</evidence>
<dbReference type="GO" id="GO:0005524">
    <property type="term" value="F:ATP binding"/>
    <property type="evidence" value="ECO:0007669"/>
    <property type="project" value="UniProtKB-UniRule"/>
</dbReference>
<evidence type="ECO:0000256" key="1">
    <source>
        <dbReference type="ARBA" id="ARBA00022741"/>
    </source>
</evidence>
<dbReference type="InterPro" id="IPR053930">
    <property type="entry name" value="RapZ-like_N"/>
</dbReference>
<dbReference type="InterPro" id="IPR053931">
    <property type="entry name" value="RapZ_C"/>
</dbReference>
<evidence type="ECO:0000256" key="3">
    <source>
        <dbReference type="ARBA" id="ARBA00023134"/>
    </source>
</evidence>
<accession>A0A4R1Z073</accession>
<dbReference type="InterPro" id="IPR027417">
    <property type="entry name" value="P-loop_NTPase"/>
</dbReference>
<proteinExistence type="inferred from homology"/>
<evidence type="ECO:0000313" key="7">
    <source>
        <dbReference type="EMBL" id="TCM86938.1"/>
    </source>
</evidence>
<dbReference type="AlphaFoldDB" id="A0A4R1Z073"/>
<comment type="caution">
    <text evidence="7">The sequence shown here is derived from an EMBL/GenBank/DDBJ whole genome shotgun (WGS) entry which is preliminary data.</text>
</comment>
<dbReference type="PANTHER" id="PTHR30448">
    <property type="entry name" value="RNASE ADAPTER PROTEIN RAPZ"/>
    <property type="match status" value="1"/>
</dbReference>
<feature type="domain" description="RapZ C-terminal" evidence="6">
    <location>
        <begin position="174"/>
        <end position="293"/>
    </location>
</feature>
<dbReference type="EMBL" id="SLVM01000003">
    <property type="protein sequence ID" value="TCM86938.1"/>
    <property type="molecule type" value="Genomic_DNA"/>
</dbReference>
<evidence type="ECO:0000259" key="5">
    <source>
        <dbReference type="Pfam" id="PF03668"/>
    </source>
</evidence>
<name>A0A4R1Z073_9RHOB</name>
<dbReference type="InterPro" id="IPR005337">
    <property type="entry name" value="RapZ-like"/>
</dbReference>
<dbReference type="RefSeq" id="WP_132693451.1">
    <property type="nucleotide sequence ID" value="NZ_SLVM01000003.1"/>
</dbReference>
<dbReference type="Pfam" id="PF22740">
    <property type="entry name" value="PapZ_C"/>
    <property type="match status" value="1"/>
</dbReference>
<dbReference type="OrthoDB" id="9784461at2"/>
<keyword evidence="2 4" id="KW-0067">ATP-binding</keyword>
<reference evidence="7 8" key="1">
    <citation type="submission" date="2019-03" db="EMBL/GenBank/DDBJ databases">
        <title>Genomic Encyclopedia of Type Strains, Phase IV (KMG-IV): sequencing the most valuable type-strain genomes for metagenomic binning, comparative biology and taxonomic classification.</title>
        <authorList>
            <person name="Goeker M."/>
        </authorList>
    </citation>
    <scope>NUCLEOTIDE SEQUENCE [LARGE SCALE GENOMIC DNA]</scope>
    <source>
        <strain evidence="7 8">DSM 21153</strain>
    </source>
</reference>
<evidence type="ECO:0000256" key="2">
    <source>
        <dbReference type="ARBA" id="ARBA00022840"/>
    </source>
</evidence>